<feature type="binding site" evidence="7">
    <location>
        <position position="146"/>
    </location>
    <ligand>
        <name>a 1,2-diacyl-sn-glycero-3-phospho-(1'-sn-glycerol)</name>
        <dbReference type="ChEBI" id="CHEBI:64716"/>
    </ligand>
</feature>
<comment type="caution">
    <text evidence="8">The sequence shown here is derived from an EMBL/GenBank/DDBJ whole genome shotgun (WGS) entry which is preliminary data.</text>
</comment>
<comment type="similarity">
    <text evidence="1 7">Belongs to the Lgt family.</text>
</comment>
<dbReference type="STRING" id="290052.ASU35_02520"/>
<feature type="transmembrane region" description="Helical" evidence="7">
    <location>
        <begin position="202"/>
        <end position="220"/>
    </location>
</feature>
<feature type="transmembrane region" description="Helical" evidence="7">
    <location>
        <begin position="227"/>
        <end position="244"/>
    </location>
</feature>
<dbReference type="Pfam" id="PF01790">
    <property type="entry name" value="LGT"/>
    <property type="match status" value="1"/>
</dbReference>
<comment type="catalytic activity">
    <reaction evidence="7">
        <text>L-cysteinyl-[prolipoprotein] + a 1,2-diacyl-sn-glycero-3-phospho-(1'-sn-glycerol) = an S-1,2-diacyl-sn-glyceryl-L-cysteinyl-[prolipoprotein] + sn-glycerol 1-phosphate + H(+)</text>
        <dbReference type="Rhea" id="RHEA:56712"/>
        <dbReference type="Rhea" id="RHEA-COMP:14679"/>
        <dbReference type="Rhea" id="RHEA-COMP:14680"/>
        <dbReference type="ChEBI" id="CHEBI:15378"/>
        <dbReference type="ChEBI" id="CHEBI:29950"/>
        <dbReference type="ChEBI" id="CHEBI:57685"/>
        <dbReference type="ChEBI" id="CHEBI:64716"/>
        <dbReference type="ChEBI" id="CHEBI:140658"/>
        <dbReference type="EC" id="2.5.1.145"/>
    </reaction>
</comment>
<dbReference type="GO" id="GO:0008961">
    <property type="term" value="F:phosphatidylglycerol-prolipoprotein diacylglyceryl transferase activity"/>
    <property type="evidence" value="ECO:0007669"/>
    <property type="project" value="UniProtKB-UniRule"/>
</dbReference>
<evidence type="ECO:0000256" key="5">
    <source>
        <dbReference type="ARBA" id="ARBA00022989"/>
    </source>
</evidence>
<feature type="transmembrane region" description="Helical" evidence="7">
    <location>
        <begin position="259"/>
        <end position="279"/>
    </location>
</feature>
<dbReference type="EMBL" id="LNAM01000164">
    <property type="protein sequence ID" value="KSV58695.1"/>
    <property type="molecule type" value="Genomic_DNA"/>
</dbReference>
<name>A0A0V8QDS2_9FIRM</name>
<evidence type="ECO:0000256" key="6">
    <source>
        <dbReference type="ARBA" id="ARBA00023136"/>
    </source>
</evidence>
<dbReference type="PANTHER" id="PTHR30589">
    <property type="entry name" value="PROLIPOPROTEIN DIACYLGLYCERYL TRANSFERASE"/>
    <property type="match status" value="1"/>
</dbReference>
<dbReference type="RefSeq" id="WP_058353130.1">
    <property type="nucleotide sequence ID" value="NZ_CABMMD010000164.1"/>
</dbReference>
<feature type="transmembrane region" description="Helical" evidence="7">
    <location>
        <begin position="103"/>
        <end position="120"/>
    </location>
</feature>
<dbReference type="PROSITE" id="PS01311">
    <property type="entry name" value="LGT"/>
    <property type="match status" value="1"/>
</dbReference>
<feature type="transmembrane region" description="Helical" evidence="7">
    <location>
        <begin position="127"/>
        <end position="145"/>
    </location>
</feature>
<dbReference type="InterPro" id="IPR001640">
    <property type="entry name" value="Lgt"/>
</dbReference>
<comment type="function">
    <text evidence="7">Catalyzes the transfer of the diacylglyceryl group from phosphatidylglycerol to the sulfhydryl group of the N-terminal cysteine of a prolipoprotein, the first step in the formation of mature lipoproteins.</text>
</comment>
<reference evidence="8 9" key="1">
    <citation type="submission" date="2015-11" db="EMBL/GenBank/DDBJ databases">
        <title>Butyribacter intestini gen. nov., sp. nov., a butyric acid-producing bacterium of the family Lachnospiraceae isolated from the human faeces.</title>
        <authorList>
            <person name="Zou Y."/>
            <person name="Xue W."/>
            <person name="Luo G."/>
            <person name="Lv M."/>
        </authorList>
    </citation>
    <scope>NUCLEOTIDE SEQUENCE [LARGE SCALE GENOMIC DNA]</scope>
    <source>
        <strain evidence="8 9">ACET-33324</strain>
    </source>
</reference>
<comment type="subcellular location">
    <subcellularLocation>
        <location evidence="7">Cell membrane</location>
        <topology evidence="7">Multi-pass membrane protein</topology>
    </subcellularLocation>
</comment>
<proteinExistence type="inferred from homology"/>
<organism evidence="8 9">
    <name type="scientific">Acetivibrio ethanolgignens</name>
    <dbReference type="NCBI Taxonomy" id="290052"/>
    <lineage>
        <taxon>Bacteria</taxon>
        <taxon>Bacillati</taxon>
        <taxon>Bacillota</taxon>
        <taxon>Clostridia</taxon>
        <taxon>Eubacteriales</taxon>
        <taxon>Oscillospiraceae</taxon>
        <taxon>Acetivibrio</taxon>
    </lineage>
</organism>
<evidence type="ECO:0000313" key="8">
    <source>
        <dbReference type="EMBL" id="KSV58695.1"/>
    </source>
</evidence>
<keyword evidence="5 7" id="KW-1133">Transmembrane helix</keyword>
<comment type="pathway">
    <text evidence="7">Protein modification; lipoprotein biosynthesis (diacylglyceryl transfer).</text>
</comment>
<dbReference type="AlphaFoldDB" id="A0A0V8QDS2"/>
<dbReference type="GO" id="GO:0005886">
    <property type="term" value="C:plasma membrane"/>
    <property type="evidence" value="ECO:0007669"/>
    <property type="project" value="UniProtKB-SubCell"/>
</dbReference>
<dbReference type="Proteomes" id="UP000054874">
    <property type="component" value="Unassembled WGS sequence"/>
</dbReference>
<dbReference type="GO" id="GO:0042158">
    <property type="term" value="P:lipoprotein biosynthetic process"/>
    <property type="evidence" value="ECO:0007669"/>
    <property type="project" value="UniProtKB-UniRule"/>
</dbReference>
<dbReference type="NCBIfam" id="TIGR00544">
    <property type="entry name" value="lgt"/>
    <property type="match status" value="1"/>
</dbReference>
<accession>A0A0V8QDS2</accession>
<feature type="transmembrane region" description="Helical" evidence="7">
    <location>
        <begin position="25"/>
        <end position="48"/>
    </location>
</feature>
<dbReference type="OrthoDB" id="871140at2"/>
<sequence>MSTYDIGFPKLGILLENLPNGVSVFGFWIAFYGMIMAFAMVMGYLLAAWQAKRTGQDPDLYLDFALIAIPVCVVAARIYYVIFSWNLYKDNPLQIFNVRNGGLGIYGAVIAAIITAVIFSRVKKVPLGLLVDTGCIGLITGQIIGRWGNFFNREAFGGYAGNSLFAMELPWDEAKLHMSTEAALTLRQYISADNTILVHPTFLYESLWNLCLLIFLLIYTRHKKFDGELFCIYMAGYGLGRFWIESMRTDQLLLWGTSIPVSMIVAAVMVVTGIGFIFWKRRK</sequence>
<keyword evidence="3 7" id="KW-0808">Transferase</keyword>
<protein>
    <recommendedName>
        <fullName evidence="7">Phosphatidylglycerol--prolipoprotein diacylglyceryl transferase</fullName>
        <ecNumber evidence="7">2.5.1.145</ecNumber>
    </recommendedName>
</protein>
<evidence type="ECO:0000256" key="1">
    <source>
        <dbReference type="ARBA" id="ARBA00007150"/>
    </source>
</evidence>
<evidence type="ECO:0000256" key="2">
    <source>
        <dbReference type="ARBA" id="ARBA00022475"/>
    </source>
</evidence>
<keyword evidence="6 7" id="KW-0472">Membrane</keyword>
<evidence type="ECO:0000256" key="4">
    <source>
        <dbReference type="ARBA" id="ARBA00022692"/>
    </source>
</evidence>
<feature type="transmembrane region" description="Helical" evidence="7">
    <location>
        <begin position="60"/>
        <end position="83"/>
    </location>
</feature>
<gene>
    <name evidence="7" type="primary">lgt</name>
    <name evidence="8" type="ORF">ASU35_02520</name>
</gene>
<keyword evidence="4 7" id="KW-0812">Transmembrane</keyword>
<dbReference type="PANTHER" id="PTHR30589:SF0">
    <property type="entry name" value="PHOSPHATIDYLGLYCEROL--PROLIPOPROTEIN DIACYLGLYCERYL TRANSFERASE"/>
    <property type="match status" value="1"/>
</dbReference>
<evidence type="ECO:0000256" key="3">
    <source>
        <dbReference type="ARBA" id="ARBA00022679"/>
    </source>
</evidence>
<keyword evidence="2 7" id="KW-1003">Cell membrane</keyword>
<keyword evidence="8" id="KW-0449">Lipoprotein</keyword>
<dbReference type="UniPathway" id="UPA00664"/>
<evidence type="ECO:0000313" key="9">
    <source>
        <dbReference type="Proteomes" id="UP000054874"/>
    </source>
</evidence>
<evidence type="ECO:0000256" key="7">
    <source>
        <dbReference type="HAMAP-Rule" id="MF_01147"/>
    </source>
</evidence>
<keyword evidence="9" id="KW-1185">Reference proteome</keyword>
<dbReference type="EC" id="2.5.1.145" evidence="7"/>
<dbReference type="HAMAP" id="MF_01147">
    <property type="entry name" value="Lgt"/>
    <property type="match status" value="1"/>
</dbReference>